<accession>A0ABP8CSP2</accession>
<evidence type="ECO:0000256" key="1">
    <source>
        <dbReference type="ARBA" id="ARBA00022729"/>
    </source>
</evidence>
<dbReference type="NCBIfam" id="TIGR04183">
    <property type="entry name" value="Por_Secre_tail"/>
    <property type="match status" value="1"/>
</dbReference>
<feature type="signal peptide" evidence="2">
    <location>
        <begin position="1"/>
        <end position="18"/>
    </location>
</feature>
<sequence>MKIRILTLLIGISLNSFAQDQILFDNIWILQDLVIDSDSHLPPNNEEITYVTLDFDSYVYESIEYFNLFGTTCESIGGLIEFNNTSNNFSFSDGPYESLGGGCLQSENSIYEGIYFDFFYENYNNGNTFDYSITANGDESMTLIITSFNGNQAIYGSEVLSIGNNEKKDISLFYNAQNSSVEIDSKKPFEYISIQIFNSLGKQVLYLYENNEDKISINIQDLTDGIYFVSLQNEIGQIIRKKIIKY</sequence>
<dbReference type="Pfam" id="PF18962">
    <property type="entry name" value="Por_Secre_tail"/>
    <property type="match status" value="1"/>
</dbReference>
<evidence type="ECO:0000313" key="5">
    <source>
        <dbReference type="Proteomes" id="UP001501682"/>
    </source>
</evidence>
<keyword evidence="1 2" id="KW-0732">Signal</keyword>
<reference evidence="5" key="1">
    <citation type="journal article" date="2019" name="Int. J. Syst. Evol. Microbiol.">
        <title>The Global Catalogue of Microorganisms (GCM) 10K type strain sequencing project: providing services to taxonomists for standard genome sequencing and annotation.</title>
        <authorList>
            <consortium name="The Broad Institute Genomics Platform"/>
            <consortium name="The Broad Institute Genome Sequencing Center for Infectious Disease"/>
            <person name="Wu L."/>
            <person name="Ma J."/>
        </authorList>
    </citation>
    <scope>NUCLEOTIDE SEQUENCE [LARGE SCALE GENOMIC DNA]</scope>
    <source>
        <strain evidence="5">JCM 17633</strain>
    </source>
</reference>
<keyword evidence="5" id="KW-1185">Reference proteome</keyword>
<organism evidence="4 5">
    <name type="scientific">Winogradskyella damuponensis</name>
    <dbReference type="NCBI Taxonomy" id="943939"/>
    <lineage>
        <taxon>Bacteria</taxon>
        <taxon>Pseudomonadati</taxon>
        <taxon>Bacteroidota</taxon>
        <taxon>Flavobacteriia</taxon>
        <taxon>Flavobacteriales</taxon>
        <taxon>Flavobacteriaceae</taxon>
        <taxon>Winogradskyella</taxon>
    </lineage>
</organism>
<protein>
    <recommendedName>
        <fullName evidence="3">Secretion system C-terminal sorting domain-containing protein</fullName>
    </recommendedName>
</protein>
<dbReference type="EMBL" id="BAABCB010000015">
    <property type="protein sequence ID" value="GAA4242490.1"/>
    <property type="molecule type" value="Genomic_DNA"/>
</dbReference>
<comment type="caution">
    <text evidence="4">The sequence shown here is derived from an EMBL/GenBank/DDBJ whole genome shotgun (WGS) entry which is preliminary data.</text>
</comment>
<evidence type="ECO:0000256" key="2">
    <source>
        <dbReference type="SAM" id="SignalP"/>
    </source>
</evidence>
<dbReference type="Proteomes" id="UP001501682">
    <property type="component" value="Unassembled WGS sequence"/>
</dbReference>
<name>A0ABP8CSP2_9FLAO</name>
<feature type="domain" description="Secretion system C-terminal sorting" evidence="3">
    <location>
        <begin position="178"/>
        <end position="244"/>
    </location>
</feature>
<dbReference type="InterPro" id="IPR026444">
    <property type="entry name" value="Secre_tail"/>
</dbReference>
<evidence type="ECO:0000259" key="3">
    <source>
        <dbReference type="Pfam" id="PF18962"/>
    </source>
</evidence>
<dbReference type="RefSeq" id="WP_334467183.1">
    <property type="nucleotide sequence ID" value="NZ_BAABCB010000015.1"/>
</dbReference>
<feature type="chain" id="PRO_5045158873" description="Secretion system C-terminal sorting domain-containing protein" evidence="2">
    <location>
        <begin position="19"/>
        <end position="246"/>
    </location>
</feature>
<gene>
    <name evidence="4" type="ORF">GCM10022292_12940</name>
</gene>
<proteinExistence type="predicted"/>
<evidence type="ECO:0000313" key="4">
    <source>
        <dbReference type="EMBL" id="GAA4242490.1"/>
    </source>
</evidence>